<feature type="transmembrane region" description="Helical" evidence="1">
    <location>
        <begin position="106"/>
        <end position="127"/>
    </location>
</feature>
<evidence type="ECO:0000256" key="1">
    <source>
        <dbReference type="SAM" id="Phobius"/>
    </source>
</evidence>
<dbReference type="Pfam" id="PF01569">
    <property type="entry name" value="PAP2"/>
    <property type="match status" value="1"/>
</dbReference>
<evidence type="ECO:0000313" key="4">
    <source>
        <dbReference type="Proteomes" id="UP000553034"/>
    </source>
</evidence>
<dbReference type="InterPro" id="IPR036938">
    <property type="entry name" value="PAP2/HPO_sf"/>
</dbReference>
<dbReference type="SUPFAM" id="SSF48317">
    <property type="entry name" value="Acid phosphatase/Vanadium-dependent haloperoxidase"/>
    <property type="match status" value="1"/>
</dbReference>
<organism evidence="3 4">
    <name type="scientific">Mesonia hippocampi</name>
    <dbReference type="NCBI Taxonomy" id="1628250"/>
    <lineage>
        <taxon>Bacteria</taxon>
        <taxon>Pseudomonadati</taxon>
        <taxon>Bacteroidota</taxon>
        <taxon>Flavobacteriia</taxon>
        <taxon>Flavobacteriales</taxon>
        <taxon>Flavobacteriaceae</taxon>
        <taxon>Mesonia</taxon>
    </lineage>
</organism>
<dbReference type="PANTHER" id="PTHR14969:SF13">
    <property type="entry name" value="AT30094P"/>
    <property type="match status" value="1"/>
</dbReference>
<protein>
    <submittedName>
        <fullName evidence="3">Undecaprenyl-diphosphatase</fullName>
        <ecNumber evidence="3">3.6.1.27</ecNumber>
    </submittedName>
</protein>
<dbReference type="EMBL" id="JACIFO010000004">
    <property type="protein sequence ID" value="MBB4118989.1"/>
    <property type="molecule type" value="Genomic_DNA"/>
</dbReference>
<dbReference type="InterPro" id="IPR000326">
    <property type="entry name" value="PAP2/HPO"/>
</dbReference>
<reference evidence="3 4" key="1">
    <citation type="submission" date="2020-08" db="EMBL/GenBank/DDBJ databases">
        <title>Genomic Encyclopedia of Type Strains, Phase IV (KMG-IV): sequencing the most valuable type-strain genomes for metagenomic binning, comparative biology and taxonomic classification.</title>
        <authorList>
            <person name="Goeker M."/>
        </authorList>
    </citation>
    <scope>NUCLEOTIDE SEQUENCE [LARGE SCALE GENOMIC DNA]</scope>
    <source>
        <strain evidence="3 4">DSM 29568</strain>
    </source>
</reference>
<feature type="transmembrane region" description="Helical" evidence="1">
    <location>
        <begin position="26"/>
        <end position="49"/>
    </location>
</feature>
<dbReference type="Gene3D" id="1.20.144.10">
    <property type="entry name" value="Phosphatidic acid phosphatase type 2/haloperoxidase"/>
    <property type="match status" value="1"/>
</dbReference>
<feature type="domain" description="Phosphatidic acid phosphatase type 2/haloperoxidase" evidence="2">
    <location>
        <begin position="59"/>
        <end position="174"/>
    </location>
</feature>
<dbReference type="Proteomes" id="UP000553034">
    <property type="component" value="Unassembled WGS sequence"/>
</dbReference>
<feature type="transmembrane region" description="Helical" evidence="1">
    <location>
        <begin position="134"/>
        <end position="153"/>
    </location>
</feature>
<keyword evidence="4" id="KW-1185">Reference proteome</keyword>
<dbReference type="EC" id="3.6.1.27" evidence="3"/>
<name>A0A840EKT9_9FLAO</name>
<proteinExistence type="predicted"/>
<dbReference type="GO" id="GO:0042392">
    <property type="term" value="F:sphingosine-1-phosphate phosphatase activity"/>
    <property type="evidence" value="ECO:0007669"/>
    <property type="project" value="TreeGrafter"/>
</dbReference>
<dbReference type="RefSeq" id="WP_183477342.1">
    <property type="nucleotide sequence ID" value="NZ_JACIFO010000004.1"/>
</dbReference>
<dbReference type="AlphaFoldDB" id="A0A840EKT9"/>
<evidence type="ECO:0000259" key="2">
    <source>
        <dbReference type="SMART" id="SM00014"/>
    </source>
</evidence>
<keyword evidence="1" id="KW-1133">Transmembrane helix</keyword>
<keyword evidence="3" id="KW-0378">Hydrolase</keyword>
<dbReference type="SMART" id="SM00014">
    <property type="entry name" value="acidPPc"/>
    <property type="match status" value="1"/>
</dbReference>
<evidence type="ECO:0000313" key="3">
    <source>
        <dbReference type="EMBL" id="MBB4118989.1"/>
    </source>
</evidence>
<feature type="transmembrane region" description="Helical" evidence="1">
    <location>
        <begin position="159"/>
        <end position="181"/>
    </location>
</feature>
<comment type="caution">
    <text evidence="3">The sequence shown here is derived from an EMBL/GenBank/DDBJ whole genome shotgun (WGS) entry which is preliminary data.</text>
</comment>
<dbReference type="PANTHER" id="PTHR14969">
    <property type="entry name" value="SPHINGOSINE-1-PHOSPHATE PHOSPHOHYDROLASE"/>
    <property type="match status" value="1"/>
</dbReference>
<gene>
    <name evidence="3" type="ORF">GGR32_001280</name>
</gene>
<sequence length="190" mass="22243">MLEQFLHYDEQLLIYLNNLGSLRYDAFWLLVTRIWFWIPLYLFITILFFKALSYPKFYVAILGYLLSFGISFGLAQWIKVAVGRLRPSHYTKISEQIRVLHDATHFSFVSGHSATSMAIVVYVVCWFTHKNKWIFLLFLWPLLFAYSRIYVGVHYPLDILVGYFLGAIVGVAVFYGIKYLISQNKPSTTQ</sequence>
<dbReference type="GO" id="GO:0050380">
    <property type="term" value="F:undecaprenyl-diphosphatase activity"/>
    <property type="evidence" value="ECO:0007669"/>
    <property type="project" value="UniProtKB-EC"/>
</dbReference>
<keyword evidence="1" id="KW-0472">Membrane</keyword>
<accession>A0A840EKT9</accession>
<feature type="transmembrane region" description="Helical" evidence="1">
    <location>
        <begin position="56"/>
        <end position="78"/>
    </location>
</feature>
<keyword evidence="1" id="KW-0812">Transmembrane</keyword>